<reference evidence="2" key="1">
    <citation type="submission" date="2021-03" db="EMBL/GenBank/DDBJ databases">
        <authorList>
            <person name="Wang G."/>
        </authorList>
    </citation>
    <scope>NUCLEOTIDE SEQUENCE</scope>
    <source>
        <strain evidence="2">KCTC 12899</strain>
    </source>
</reference>
<accession>A0A8J7U1P4</accession>
<comment type="caution">
    <text evidence="2">The sequence shown here is derived from an EMBL/GenBank/DDBJ whole genome shotgun (WGS) entry which is preliminary data.</text>
</comment>
<dbReference type="PANTHER" id="PTHR41786">
    <property type="entry name" value="MOTILITY ACCESSORY FACTOR MAF"/>
    <property type="match status" value="1"/>
</dbReference>
<dbReference type="AlphaFoldDB" id="A0A8J7U1P4"/>
<name>A0A8J7U1P4_9BACT</name>
<sequence>MSESTSEQNRRFLAEYDPDLLAELGTPKDTSWQVVPCAGGDATLRAGNRYLHHPGQPRAEAVQMVQHGAGALHLHFGLGLGWFLDADQPREDGALLVYEPDPAVFALASAHLDLAALLPARNAQVFLTAERYAKTLARYLKAGVEAAVFVSPYHQQHYPAAFQDFAAAYNRAHELRRHESGLDKEALPGIWASTVRSLPESTRAPGAEHLAGVLKDKPAVILSAGPSLERNVIELLPYRERVVVFAIARSVPVLARYGIAPDFLVHVEAQDFVHLVRYAENLGQTTFLLAEQAQRAFFQVPHGETFVFQSRYNPVTCWLNQRVPQWRKQIAATSGSVSATAFHMAAICGCSPITLLGHDLALKGREVYAGAEVNRAFRAAPKRLRRVPGYFGGQVTSLDHFVLTLYWYDEVVPGLLEQFPRLELFNATGAGAAVPRFAPRGLAEIAARYFSRPVDVAAAVAQALTAFQPIQAEDQLNQHLKGLKTQLGALTKEARAFLSLQRDLEKRLKRAKSAKDIAALQRKLPQIDRHNQRFQVLHQQHPGLEFFFNKQWQMFKQTITAVQQRNSGRKIAPAQWVTQFSENLGALGAFWRAVQDRVGYLEKTLF</sequence>
<organism evidence="2 3">
    <name type="scientific">Acanthopleuribacter pedis</name>
    <dbReference type="NCBI Taxonomy" id="442870"/>
    <lineage>
        <taxon>Bacteria</taxon>
        <taxon>Pseudomonadati</taxon>
        <taxon>Acidobacteriota</taxon>
        <taxon>Holophagae</taxon>
        <taxon>Acanthopleuribacterales</taxon>
        <taxon>Acanthopleuribacteraceae</taxon>
        <taxon>Acanthopleuribacter</taxon>
    </lineage>
</organism>
<dbReference type="EMBL" id="JAFREP010000001">
    <property type="protein sequence ID" value="MBO1316889.1"/>
    <property type="molecule type" value="Genomic_DNA"/>
</dbReference>
<keyword evidence="3" id="KW-1185">Reference proteome</keyword>
<proteinExistence type="predicted"/>
<dbReference type="RefSeq" id="WP_207856126.1">
    <property type="nucleotide sequence ID" value="NZ_JAFREP010000001.1"/>
</dbReference>
<dbReference type="Proteomes" id="UP000664417">
    <property type="component" value="Unassembled WGS sequence"/>
</dbReference>
<dbReference type="Pfam" id="PF01973">
    <property type="entry name" value="MptE-like"/>
    <property type="match status" value="1"/>
</dbReference>
<evidence type="ECO:0000259" key="1">
    <source>
        <dbReference type="Pfam" id="PF01973"/>
    </source>
</evidence>
<protein>
    <submittedName>
        <fullName evidence="2">Motility associated factor glycosyltransferase family protein</fullName>
    </submittedName>
</protein>
<feature type="domain" description="6-hydroxymethylpterin diphosphokinase MptE-like" evidence="1">
    <location>
        <begin position="196"/>
        <end position="363"/>
    </location>
</feature>
<dbReference type="InterPro" id="IPR002826">
    <property type="entry name" value="MptE-like"/>
</dbReference>
<evidence type="ECO:0000313" key="2">
    <source>
        <dbReference type="EMBL" id="MBO1316889.1"/>
    </source>
</evidence>
<evidence type="ECO:0000313" key="3">
    <source>
        <dbReference type="Proteomes" id="UP000664417"/>
    </source>
</evidence>
<gene>
    <name evidence="2" type="ORF">J3U88_00355</name>
</gene>
<dbReference type="PANTHER" id="PTHR41786:SF1">
    <property type="entry name" value="6-HYDROXYMETHYLPTERIN DIPHOSPHOKINASE MPTE-LIKE DOMAIN-CONTAINING PROTEIN"/>
    <property type="match status" value="1"/>
</dbReference>